<feature type="domain" description="Longin" evidence="15">
    <location>
        <begin position="324"/>
        <end position="438"/>
    </location>
</feature>
<keyword evidence="10 12" id="KW-0175">Coiled coil</keyword>
<dbReference type="CDD" id="cd14824">
    <property type="entry name" value="Longin"/>
    <property type="match status" value="1"/>
</dbReference>
<dbReference type="GO" id="GO:0015031">
    <property type="term" value="P:protein transport"/>
    <property type="evidence" value="ECO:0007669"/>
    <property type="project" value="UniProtKB-KW"/>
</dbReference>
<dbReference type="InterPro" id="IPR010908">
    <property type="entry name" value="Longin_dom"/>
</dbReference>
<evidence type="ECO:0000256" key="9">
    <source>
        <dbReference type="ARBA" id="ARBA00023034"/>
    </source>
</evidence>
<keyword evidence="9" id="KW-0333">Golgi apparatus</keyword>
<dbReference type="GO" id="GO:0005484">
    <property type="term" value="F:SNAP receptor activity"/>
    <property type="evidence" value="ECO:0007669"/>
    <property type="project" value="InterPro"/>
</dbReference>
<dbReference type="GO" id="GO:0006888">
    <property type="term" value="P:endoplasmic reticulum to Golgi vesicle-mediated transport"/>
    <property type="evidence" value="ECO:0007669"/>
    <property type="project" value="InterPro"/>
</dbReference>
<feature type="compositionally biased region" description="Polar residues" evidence="13">
    <location>
        <begin position="219"/>
        <end position="240"/>
    </location>
</feature>
<keyword evidence="6" id="KW-0256">Endoplasmic reticulum</keyword>
<evidence type="ECO:0000256" key="4">
    <source>
        <dbReference type="ARBA" id="ARBA00022448"/>
    </source>
</evidence>
<dbReference type="Gene3D" id="3.30.450.50">
    <property type="entry name" value="Longin domain"/>
    <property type="match status" value="1"/>
</dbReference>
<evidence type="ECO:0000256" key="2">
    <source>
        <dbReference type="ARBA" id="ARBA00004394"/>
    </source>
</evidence>
<evidence type="ECO:0000256" key="10">
    <source>
        <dbReference type="ARBA" id="ARBA00023054"/>
    </source>
</evidence>
<dbReference type="AlphaFoldDB" id="A0AA38SQK2"/>
<evidence type="ECO:0000256" key="1">
    <source>
        <dbReference type="ARBA" id="ARBA00004163"/>
    </source>
</evidence>
<name>A0AA38SQK2_9ASTR</name>
<dbReference type="GO" id="GO:0005789">
    <property type="term" value="C:endoplasmic reticulum membrane"/>
    <property type="evidence" value="ECO:0007669"/>
    <property type="project" value="UniProtKB-SubCell"/>
</dbReference>
<feature type="compositionally biased region" description="Basic and acidic residues" evidence="13">
    <location>
        <begin position="123"/>
        <end position="155"/>
    </location>
</feature>
<dbReference type="GO" id="GO:0006890">
    <property type="term" value="P:retrograde vesicle-mediated transport, Golgi to endoplasmic reticulum"/>
    <property type="evidence" value="ECO:0007669"/>
    <property type="project" value="InterPro"/>
</dbReference>
<reference evidence="17" key="1">
    <citation type="submission" date="2023-03" db="EMBL/GenBank/DDBJ databases">
        <title>Chromosome-scale reference genome and RAD-based genetic map of yellow starthistle (Centaurea solstitialis) reveal putative structural variation and QTLs associated with invader traits.</title>
        <authorList>
            <person name="Reatini B."/>
            <person name="Cang F.A."/>
            <person name="Jiang Q."/>
            <person name="Mckibben M.T.W."/>
            <person name="Barker M.S."/>
            <person name="Rieseberg L.H."/>
            <person name="Dlugosch K.M."/>
        </authorList>
    </citation>
    <scope>NUCLEOTIDE SEQUENCE</scope>
    <source>
        <strain evidence="17">CAN-66</strain>
        <tissue evidence="17">Leaf</tissue>
    </source>
</reference>
<dbReference type="InterPro" id="IPR042855">
    <property type="entry name" value="V_SNARE_CC"/>
</dbReference>
<dbReference type="FunFam" id="3.30.450.50:FF:000003">
    <property type="entry name" value="25.3 kDa vesicle transport protein-like"/>
    <property type="match status" value="1"/>
</dbReference>
<dbReference type="SUPFAM" id="SSF64356">
    <property type="entry name" value="SNARE-like"/>
    <property type="match status" value="1"/>
</dbReference>
<proteinExistence type="inferred from homology"/>
<comment type="similarity">
    <text evidence="3">Belongs to the synaptobrevin family.</text>
</comment>
<evidence type="ECO:0000313" key="18">
    <source>
        <dbReference type="Proteomes" id="UP001172457"/>
    </source>
</evidence>
<evidence type="ECO:0000256" key="11">
    <source>
        <dbReference type="ARBA" id="ARBA00023136"/>
    </source>
</evidence>
<dbReference type="SMART" id="SM01270">
    <property type="entry name" value="Longin"/>
    <property type="match status" value="1"/>
</dbReference>
<dbReference type="EMBL" id="JARYMX010000008">
    <property type="protein sequence ID" value="KAJ9537432.1"/>
    <property type="molecule type" value="Genomic_DNA"/>
</dbReference>
<dbReference type="PANTHER" id="PTHR45837">
    <property type="entry name" value="VESICLE-TRAFFICKING PROTEIN SEC22B"/>
    <property type="match status" value="1"/>
</dbReference>
<gene>
    <name evidence="17" type="ORF">OSB04_030165</name>
</gene>
<evidence type="ECO:0000256" key="14">
    <source>
        <dbReference type="SAM" id="Phobius"/>
    </source>
</evidence>
<sequence>MEPLVEQAHRSRQLLKGNQELNDELKMKANELEKLFAEHKLRVPGGDQPNYSWRSKPFDDGTDQATSLPHRKHSVFKSPITVTTEVDGQNRRDALQRSFSEVGLSDDSRGKFYESYMKRREERLKEQWGSNKAEKEARMKAMHDSLERSSSEMKAKLSLCADRQDSVSRRAERLSSFSARSAMKRGQPLDFGQLEDDEESSESNGVVKRKNSRSRGTKVASSCGSKAASRSQLRNRTASVNEEKPGRLRKNPTPTRTPPEEMEPKSFLRSGIAKIKKDEDEEDGDVGGGMRKKWASTQRRILVGLSLEQWGVVIRVKKMVKLTMIARVTDGLPLAEGLDDGRDMQDAEFYKQQVKALFKNLSRGQNEASRMSVETGPYIFHYIIEGRVCYLTMCDRAYPKKLAFQYLEDLKNEFERGYASQIETAARPYAFIKFDTFIQRTKKLYQDTRTQRNIAKLNDELYEVHQIMTRNVQEVLGVGEKLDQVSQMSSRLTSESRIYADKARDLNRQALIRKWAPVAIVLGVVILLFWARKKIW</sequence>
<keyword evidence="8 14" id="KW-1133">Transmembrane helix</keyword>
<protein>
    <submittedName>
        <fullName evidence="17">Uncharacterized protein</fullName>
    </submittedName>
</protein>
<dbReference type="GO" id="GO:0000139">
    <property type="term" value="C:Golgi membrane"/>
    <property type="evidence" value="ECO:0007669"/>
    <property type="project" value="UniProtKB-SubCell"/>
</dbReference>
<evidence type="ECO:0000256" key="8">
    <source>
        <dbReference type="ARBA" id="ARBA00022989"/>
    </source>
</evidence>
<keyword evidence="11 14" id="KW-0472">Membrane</keyword>
<dbReference type="Gene3D" id="1.20.5.110">
    <property type="match status" value="1"/>
</dbReference>
<evidence type="ECO:0000256" key="7">
    <source>
        <dbReference type="ARBA" id="ARBA00022927"/>
    </source>
</evidence>
<dbReference type="CDD" id="cd15866">
    <property type="entry name" value="R-SNARE_SEC22"/>
    <property type="match status" value="1"/>
</dbReference>
<keyword evidence="7" id="KW-0653">Protein transport</keyword>
<evidence type="ECO:0000259" key="15">
    <source>
        <dbReference type="PROSITE" id="PS50859"/>
    </source>
</evidence>
<dbReference type="InterPro" id="IPR044565">
    <property type="entry name" value="Sec22"/>
</dbReference>
<feature type="region of interest" description="Disordered" evidence="13">
    <location>
        <begin position="41"/>
        <end position="99"/>
    </location>
</feature>
<feature type="compositionally biased region" description="Basic and acidic residues" evidence="13">
    <location>
        <begin position="162"/>
        <end position="173"/>
    </location>
</feature>
<dbReference type="FunFam" id="1.20.5.110:FF:000028">
    <property type="entry name" value="25.3 kDa vesicle transport protein-like"/>
    <property type="match status" value="1"/>
</dbReference>
<evidence type="ECO:0000313" key="17">
    <source>
        <dbReference type="EMBL" id="KAJ9537432.1"/>
    </source>
</evidence>
<evidence type="ECO:0000256" key="3">
    <source>
        <dbReference type="ARBA" id="ARBA00008025"/>
    </source>
</evidence>
<feature type="region of interest" description="Disordered" evidence="13">
    <location>
        <begin position="123"/>
        <end position="265"/>
    </location>
</feature>
<evidence type="ECO:0000259" key="16">
    <source>
        <dbReference type="PROSITE" id="PS50892"/>
    </source>
</evidence>
<dbReference type="SUPFAM" id="SSF58038">
    <property type="entry name" value="SNARE fusion complex"/>
    <property type="match status" value="1"/>
</dbReference>
<dbReference type="Pfam" id="PF13774">
    <property type="entry name" value="Longin"/>
    <property type="match status" value="1"/>
</dbReference>
<keyword evidence="5 14" id="KW-0812">Transmembrane</keyword>
<evidence type="ECO:0000256" key="12">
    <source>
        <dbReference type="PROSITE-ProRule" id="PRU00290"/>
    </source>
</evidence>
<comment type="subcellular location">
    <subcellularLocation>
        <location evidence="1">Endoplasmic reticulum membrane</location>
        <topology evidence="1">Single-pass type IV membrane protein</topology>
    </subcellularLocation>
    <subcellularLocation>
        <location evidence="2">Golgi apparatus membrane</location>
    </subcellularLocation>
</comment>
<dbReference type="PROSITE" id="PS50892">
    <property type="entry name" value="V_SNARE"/>
    <property type="match status" value="1"/>
</dbReference>
<dbReference type="InterPro" id="IPR011012">
    <property type="entry name" value="Longin-like_dom_sf"/>
</dbReference>
<evidence type="ECO:0000256" key="13">
    <source>
        <dbReference type="SAM" id="MobiDB-lite"/>
    </source>
</evidence>
<organism evidence="17 18">
    <name type="scientific">Centaurea solstitialis</name>
    <name type="common">yellow star-thistle</name>
    <dbReference type="NCBI Taxonomy" id="347529"/>
    <lineage>
        <taxon>Eukaryota</taxon>
        <taxon>Viridiplantae</taxon>
        <taxon>Streptophyta</taxon>
        <taxon>Embryophyta</taxon>
        <taxon>Tracheophyta</taxon>
        <taxon>Spermatophyta</taxon>
        <taxon>Magnoliopsida</taxon>
        <taxon>eudicotyledons</taxon>
        <taxon>Gunneridae</taxon>
        <taxon>Pentapetalae</taxon>
        <taxon>asterids</taxon>
        <taxon>campanulids</taxon>
        <taxon>Asterales</taxon>
        <taxon>Asteraceae</taxon>
        <taxon>Carduoideae</taxon>
        <taxon>Cardueae</taxon>
        <taxon>Centaureinae</taxon>
        <taxon>Centaurea</taxon>
    </lineage>
</organism>
<keyword evidence="18" id="KW-1185">Reference proteome</keyword>
<dbReference type="PROSITE" id="PS50859">
    <property type="entry name" value="LONGIN"/>
    <property type="match status" value="1"/>
</dbReference>
<keyword evidence="4" id="KW-0813">Transport</keyword>
<evidence type="ECO:0000256" key="5">
    <source>
        <dbReference type="ARBA" id="ARBA00022692"/>
    </source>
</evidence>
<dbReference type="Pfam" id="PF00957">
    <property type="entry name" value="Synaptobrevin"/>
    <property type="match status" value="1"/>
</dbReference>
<comment type="caution">
    <text evidence="17">The sequence shown here is derived from an EMBL/GenBank/DDBJ whole genome shotgun (WGS) entry which is preliminary data.</text>
</comment>
<dbReference type="Proteomes" id="UP001172457">
    <property type="component" value="Chromosome 8"/>
</dbReference>
<evidence type="ECO:0000256" key="6">
    <source>
        <dbReference type="ARBA" id="ARBA00022824"/>
    </source>
</evidence>
<accession>A0AA38SQK2</accession>
<feature type="domain" description="V-SNARE coiled-coil homology" evidence="16">
    <location>
        <begin position="453"/>
        <end position="513"/>
    </location>
</feature>
<feature type="compositionally biased region" description="Basic residues" evidence="13">
    <location>
        <begin position="207"/>
        <end position="216"/>
    </location>
</feature>
<feature type="transmembrane region" description="Helical" evidence="14">
    <location>
        <begin position="515"/>
        <end position="531"/>
    </location>
</feature>